<keyword evidence="1" id="KW-0378">Hydrolase</keyword>
<evidence type="ECO:0000259" key="6">
    <source>
        <dbReference type="Pfam" id="PF25597"/>
    </source>
</evidence>
<feature type="domain" description="Retrovirus-related Pol polyprotein from transposon TNT 1-94-like beta-barrel" evidence="5">
    <location>
        <begin position="399"/>
        <end position="471"/>
    </location>
</feature>
<dbReference type="InterPro" id="IPR013103">
    <property type="entry name" value="RVT_2"/>
</dbReference>
<dbReference type="InterPro" id="IPR043502">
    <property type="entry name" value="DNA/RNA_pol_sf"/>
</dbReference>
<feature type="region of interest" description="Disordered" evidence="2">
    <location>
        <begin position="704"/>
        <end position="739"/>
    </location>
</feature>
<dbReference type="OrthoDB" id="1750137at2759"/>
<organism evidence="7">
    <name type="scientific">Nicotiana tabacum</name>
    <name type="common">Common tobacco</name>
    <dbReference type="NCBI Taxonomy" id="4097"/>
    <lineage>
        <taxon>Eukaryota</taxon>
        <taxon>Viridiplantae</taxon>
        <taxon>Streptophyta</taxon>
        <taxon>Embryophyta</taxon>
        <taxon>Tracheophyta</taxon>
        <taxon>Spermatophyta</taxon>
        <taxon>Magnoliopsida</taxon>
        <taxon>eudicotyledons</taxon>
        <taxon>Gunneridae</taxon>
        <taxon>Pentapetalae</taxon>
        <taxon>asterids</taxon>
        <taxon>lamiids</taxon>
        <taxon>Solanales</taxon>
        <taxon>Solanaceae</taxon>
        <taxon>Nicotianoideae</taxon>
        <taxon>Nicotianeae</taxon>
        <taxon>Nicotiana</taxon>
    </lineage>
</organism>
<dbReference type="InterPro" id="IPR029472">
    <property type="entry name" value="Copia-like_N"/>
</dbReference>
<accession>A0A1S4BVF9</accession>
<proteinExistence type="predicted"/>
<dbReference type="Pfam" id="PF07727">
    <property type="entry name" value="RVT_2"/>
    <property type="match status" value="1"/>
</dbReference>
<evidence type="ECO:0000259" key="4">
    <source>
        <dbReference type="Pfam" id="PF14244"/>
    </source>
</evidence>
<dbReference type="PANTHER" id="PTHR37610:SF6">
    <property type="entry name" value="GAG-POLYPEPTIDE OF LTR COPIA-TYPE-RELATED"/>
    <property type="match status" value="1"/>
</dbReference>
<evidence type="ECO:0000313" key="7">
    <source>
        <dbReference type="RefSeq" id="XP_016492855.1"/>
    </source>
</evidence>
<dbReference type="CDD" id="cd09272">
    <property type="entry name" value="RNase_HI_RT_Ty1"/>
    <property type="match status" value="1"/>
</dbReference>
<evidence type="ECO:0000256" key="2">
    <source>
        <dbReference type="SAM" id="MobiDB-lite"/>
    </source>
</evidence>
<name>A0A1S4BVF9_TOBAC</name>
<gene>
    <name evidence="7" type="primary">LOC107812309</name>
</gene>
<dbReference type="PaxDb" id="4097-A0A1S4BVF9"/>
<dbReference type="PANTHER" id="PTHR37610">
    <property type="entry name" value="CCHC-TYPE DOMAIN-CONTAINING PROTEIN"/>
    <property type="match status" value="1"/>
</dbReference>
<feature type="compositionally biased region" description="Low complexity" evidence="2">
    <location>
        <begin position="704"/>
        <end position="730"/>
    </location>
</feature>
<dbReference type="OMA" id="VEDNTWI"/>
<dbReference type="Pfam" id="PF25597">
    <property type="entry name" value="SH3_retrovirus"/>
    <property type="match status" value="1"/>
</dbReference>
<evidence type="ECO:0008006" key="8">
    <source>
        <dbReference type="Google" id="ProtNLM"/>
    </source>
</evidence>
<sequence>MGSTVEDISSNYSVTDNSAVTSSSPLYLLPSDSPGTILVTTTFDGTGYGSWRRGMLLGLSCKNKLGLINGTVVRPNSTSPLLEPWIRCNDMVVAWILNSLDSEIRETVMYTESAEKLWKEIRRRFGQASGIKIFQICKEISSISQGSSSISSYFNRIKKLWDELSFSVSYPDCVCGCKETYQRLDEEQKVHQFLMGLNESYSTIRRNILMMKPLPDVDSVYSMLVNDESQSSVQANVPSLNSDSTAFSAGVQKPYSQRVSFDTQRASFDPSRKNNIVCRYCKKPGHQIEKCYKLHGYPSGFQTKFKRTAAFAQVSDTPPIGHPENSAGDTKIVQSDGGNSSITKEQFDQLLIFLHSRASGTSQEISAGSANFAGLIGNPDFKSCGLLACNFSRVEDNTWIIDSGATHHMTPNSYFLVDIKPLVLPYLVTLPNGYKVKVTCTGTLTLSSEISLTHVLLVLSFQYDLISLAQLILQLNCLAYFSSIACVLQGPSLKKPVGLGSLQNGLYILNPTNLVTSKSTFHSSFVNTITASTLHDLNKSSSPTSNLSSSVYVNAGVSSAIQSHELSFDHSWHLRLGRMPFNKMKFIPFLSDKLPKKQTFLCPICPMARQQRLLFPEILKLYRDKFKSRSIPSIFLGYSAGKKSYKLLSLSNSSVFHFMNVVFHETVFPYSSPDSTHLFPPSVVTPSSVLSSFPTLVSHPKNSSSPPFSPFNSSNPSSLPSNTVSPSSPSHALSPVLRSSKVPSPSDLCLQEPQFYHQAASNPAWQEAMMKEFQALEANNTWDILPLPPACKLNKSLYGLNQASRQWYAKLSSTLQSKGFQPSLNDYSLFRKLNGPHLTVVAVYVDDILLARDDVSELNNLKAFLDAQFKIKDLGEVHYFLGLEIVKLPQGYLICQNNYTCGSPLDSHVKLSSEVGDLLSDPFVYGKLDAYHVLRYVDGTSDLGILLSSTPDFSLHGFCDSDWASCADSRKCVSGFVLFLGGCPVSWKSMKQPTLALSSTEAEYRALCLLVAEVTWIVRLLGELGVDNLSLVALLFFPSLEWPTLPACGGGVGAEVSSVKLSELLPCCQYEWSLEEQFALQYL</sequence>
<dbReference type="SUPFAM" id="SSF56672">
    <property type="entry name" value="DNA/RNA polymerases"/>
    <property type="match status" value="1"/>
</dbReference>
<dbReference type="AlphaFoldDB" id="A0A1S4BVF9"/>
<dbReference type="InterPro" id="IPR057670">
    <property type="entry name" value="SH3_retrovirus"/>
</dbReference>
<feature type="domain" description="Retrotransposon Copia-like N-terminal" evidence="4">
    <location>
        <begin position="30"/>
        <end position="76"/>
    </location>
</feature>
<keyword evidence="1" id="KW-0064">Aspartyl protease</keyword>
<evidence type="ECO:0000256" key="1">
    <source>
        <dbReference type="ARBA" id="ARBA00022750"/>
    </source>
</evidence>
<feature type="domain" description="Reverse transcriptase Ty1/copia-type" evidence="3">
    <location>
        <begin position="790"/>
        <end position="900"/>
    </location>
</feature>
<evidence type="ECO:0000259" key="5">
    <source>
        <dbReference type="Pfam" id="PF22936"/>
    </source>
</evidence>
<evidence type="ECO:0000259" key="3">
    <source>
        <dbReference type="Pfam" id="PF07727"/>
    </source>
</evidence>
<dbReference type="STRING" id="4097.A0A1S4BVF9"/>
<reference evidence="7" key="1">
    <citation type="submission" date="2025-08" db="UniProtKB">
        <authorList>
            <consortium name="RefSeq"/>
        </authorList>
    </citation>
    <scope>IDENTIFICATION</scope>
</reference>
<dbReference type="Pfam" id="PF14244">
    <property type="entry name" value="Retrotran_gag_3"/>
    <property type="match status" value="1"/>
</dbReference>
<dbReference type="KEGG" id="nta:107812309"/>
<feature type="domain" description="Retroviral polymerase SH3-like" evidence="6">
    <location>
        <begin position="616"/>
        <end position="674"/>
    </location>
</feature>
<dbReference type="Pfam" id="PF22936">
    <property type="entry name" value="Pol_BBD"/>
    <property type="match status" value="1"/>
</dbReference>
<dbReference type="RefSeq" id="XP_016492855.1">
    <property type="nucleotide sequence ID" value="XM_016637369.1"/>
</dbReference>
<dbReference type="InterPro" id="IPR054722">
    <property type="entry name" value="PolX-like_BBD"/>
</dbReference>
<dbReference type="GO" id="GO:0004190">
    <property type="term" value="F:aspartic-type endopeptidase activity"/>
    <property type="evidence" value="ECO:0007669"/>
    <property type="project" value="UniProtKB-KW"/>
</dbReference>
<keyword evidence="1" id="KW-0645">Protease</keyword>
<protein>
    <recommendedName>
        <fullName evidence="8">Retrovirus-related Pol polyprotein from transposon TNT 1-94</fullName>
    </recommendedName>
</protein>